<organism evidence="1 2">
    <name type="scientific">Ambrosiozyma monospora</name>
    <name type="common">Yeast</name>
    <name type="synonym">Endomycopsis monosporus</name>
    <dbReference type="NCBI Taxonomy" id="43982"/>
    <lineage>
        <taxon>Eukaryota</taxon>
        <taxon>Fungi</taxon>
        <taxon>Dikarya</taxon>
        <taxon>Ascomycota</taxon>
        <taxon>Saccharomycotina</taxon>
        <taxon>Pichiomycetes</taxon>
        <taxon>Pichiales</taxon>
        <taxon>Pichiaceae</taxon>
        <taxon>Ambrosiozyma</taxon>
    </lineage>
</organism>
<dbReference type="Proteomes" id="UP001165064">
    <property type="component" value="Unassembled WGS sequence"/>
</dbReference>
<name>A0ACB5UC08_AMBMO</name>
<gene>
    <name evidence="1" type="ORF">Amon02_001324100</name>
</gene>
<accession>A0ACB5UC08</accession>
<sequence length="98" mass="11014">MTTPTSLNLNKLNFISTETDGSGDKKDEVLFSLGDNKLASNRVEAQLKELQSDKDIYLNNKLDIADYKVTEDESKEGKLLLDSSASFKTLREEEKRIA</sequence>
<evidence type="ECO:0000313" key="1">
    <source>
        <dbReference type="EMBL" id="GMF08376.1"/>
    </source>
</evidence>
<comment type="caution">
    <text evidence="1">The sequence shown here is derived from an EMBL/GenBank/DDBJ whole genome shotgun (WGS) entry which is preliminary data.</text>
</comment>
<protein>
    <submittedName>
        <fullName evidence="1">Unnamed protein product</fullName>
    </submittedName>
</protein>
<dbReference type="EMBL" id="BSXS01016925">
    <property type="protein sequence ID" value="GMF08376.1"/>
    <property type="molecule type" value="Genomic_DNA"/>
</dbReference>
<evidence type="ECO:0000313" key="2">
    <source>
        <dbReference type="Proteomes" id="UP001165064"/>
    </source>
</evidence>
<keyword evidence="2" id="KW-1185">Reference proteome</keyword>
<reference evidence="1" key="1">
    <citation type="submission" date="2023-04" db="EMBL/GenBank/DDBJ databases">
        <title>Ambrosiozyma monospora NBRC 10751.</title>
        <authorList>
            <person name="Ichikawa N."/>
            <person name="Sato H."/>
            <person name="Tonouchi N."/>
        </authorList>
    </citation>
    <scope>NUCLEOTIDE SEQUENCE</scope>
    <source>
        <strain evidence="1">NBRC 10751</strain>
    </source>
</reference>
<proteinExistence type="predicted"/>